<accession>A0A0F9SDC4</accession>
<evidence type="ECO:0000313" key="1">
    <source>
        <dbReference type="EMBL" id="KKN27388.1"/>
    </source>
</evidence>
<comment type="caution">
    <text evidence="1">The sequence shown here is derived from an EMBL/GenBank/DDBJ whole genome shotgun (WGS) entry which is preliminary data.</text>
</comment>
<reference evidence="1" key="1">
    <citation type="journal article" date="2015" name="Nature">
        <title>Complex archaea that bridge the gap between prokaryotes and eukaryotes.</title>
        <authorList>
            <person name="Spang A."/>
            <person name="Saw J.H."/>
            <person name="Jorgensen S.L."/>
            <person name="Zaremba-Niedzwiedzka K."/>
            <person name="Martijn J."/>
            <person name="Lind A.E."/>
            <person name="van Eijk R."/>
            <person name="Schleper C."/>
            <person name="Guy L."/>
            <person name="Ettema T.J."/>
        </authorList>
    </citation>
    <scope>NUCLEOTIDE SEQUENCE</scope>
</reference>
<name>A0A0F9SDC4_9ZZZZ</name>
<organism evidence="1">
    <name type="scientific">marine sediment metagenome</name>
    <dbReference type="NCBI Taxonomy" id="412755"/>
    <lineage>
        <taxon>unclassified sequences</taxon>
        <taxon>metagenomes</taxon>
        <taxon>ecological metagenomes</taxon>
    </lineage>
</organism>
<sequence length="173" mass="18268">MALTVTLIEWNGSDTPGTNNGSAAANINLGSTDAIDLTPASYPVQVNARSYFKQMKFNFSGSMTQVDNVRVYKSAGAYKTEEAIEFSGSIVASTPDETDQSWASIDTSLPGSWNVVLSGGADGGTLLQDDQESTPGYTSGSRSHLTGFQLLTTSNTETGATNQKTISVTYDVQ</sequence>
<gene>
    <name evidence="1" type="ORF">LCGC14_0865160</name>
</gene>
<dbReference type="AlphaFoldDB" id="A0A0F9SDC4"/>
<dbReference type="EMBL" id="LAZR01002641">
    <property type="protein sequence ID" value="KKN27388.1"/>
    <property type="molecule type" value="Genomic_DNA"/>
</dbReference>
<protein>
    <submittedName>
        <fullName evidence="1">Uncharacterized protein</fullName>
    </submittedName>
</protein>
<proteinExistence type="predicted"/>